<dbReference type="InterPro" id="IPR011032">
    <property type="entry name" value="GroES-like_sf"/>
</dbReference>
<dbReference type="Gene3D" id="3.90.180.10">
    <property type="entry name" value="Medium-chain alcohol dehydrogenases, catalytic domain"/>
    <property type="match status" value="1"/>
</dbReference>
<name>A0A537LKA8_9BACT</name>
<dbReference type="EMBL" id="VBAJ01000100">
    <property type="protein sequence ID" value="TMJ08426.1"/>
    <property type="molecule type" value="Genomic_DNA"/>
</dbReference>
<organism evidence="7 8">
    <name type="scientific">Candidatus Segetimicrobium genomatis</name>
    <dbReference type="NCBI Taxonomy" id="2569760"/>
    <lineage>
        <taxon>Bacteria</taxon>
        <taxon>Bacillati</taxon>
        <taxon>Candidatus Sysuimicrobiota</taxon>
        <taxon>Candidatus Sysuimicrobiia</taxon>
        <taxon>Candidatus Sysuimicrobiales</taxon>
        <taxon>Candidatus Segetimicrobiaceae</taxon>
        <taxon>Candidatus Segetimicrobium</taxon>
    </lineage>
</organism>
<reference evidence="7 8" key="1">
    <citation type="journal article" date="2019" name="Nat. Microbiol.">
        <title>Mediterranean grassland soil C-N compound turnover is dependent on rainfall and depth, and is mediated by genomically divergent microorganisms.</title>
        <authorList>
            <person name="Diamond S."/>
            <person name="Andeer P.F."/>
            <person name="Li Z."/>
            <person name="Crits-Christoph A."/>
            <person name="Burstein D."/>
            <person name="Anantharaman K."/>
            <person name="Lane K.R."/>
            <person name="Thomas B.C."/>
            <person name="Pan C."/>
            <person name="Northen T.R."/>
            <person name="Banfield J.F."/>
        </authorList>
    </citation>
    <scope>NUCLEOTIDE SEQUENCE [LARGE SCALE GENOMIC DNA]</scope>
    <source>
        <strain evidence="7">NP_2</strain>
    </source>
</reference>
<keyword evidence="2 4" id="KW-0862">Zinc</keyword>
<comment type="cofactor">
    <cofactor evidence="4">
        <name>Zn(2+)</name>
        <dbReference type="ChEBI" id="CHEBI:29105"/>
    </cofactor>
</comment>
<dbReference type="Pfam" id="PF00107">
    <property type="entry name" value="ADH_zinc_N"/>
    <property type="match status" value="1"/>
</dbReference>
<dbReference type="Proteomes" id="UP000318661">
    <property type="component" value="Unassembled WGS sequence"/>
</dbReference>
<dbReference type="InterPro" id="IPR013154">
    <property type="entry name" value="ADH-like_N"/>
</dbReference>
<evidence type="ECO:0000313" key="8">
    <source>
        <dbReference type="Proteomes" id="UP000318661"/>
    </source>
</evidence>
<dbReference type="InterPro" id="IPR050129">
    <property type="entry name" value="Zn_alcohol_dh"/>
</dbReference>
<keyword evidence="3" id="KW-0560">Oxidoreductase</keyword>
<evidence type="ECO:0000256" key="1">
    <source>
        <dbReference type="ARBA" id="ARBA00022723"/>
    </source>
</evidence>
<dbReference type="SUPFAM" id="SSF51735">
    <property type="entry name" value="NAD(P)-binding Rossmann-fold domains"/>
    <property type="match status" value="1"/>
</dbReference>
<dbReference type="GO" id="GO:0016491">
    <property type="term" value="F:oxidoreductase activity"/>
    <property type="evidence" value="ECO:0007669"/>
    <property type="project" value="UniProtKB-KW"/>
</dbReference>
<dbReference type="PANTHER" id="PTHR43401">
    <property type="entry name" value="L-THREONINE 3-DEHYDROGENASE"/>
    <property type="match status" value="1"/>
</dbReference>
<dbReference type="SUPFAM" id="SSF50129">
    <property type="entry name" value="GroES-like"/>
    <property type="match status" value="1"/>
</dbReference>
<evidence type="ECO:0000256" key="4">
    <source>
        <dbReference type="RuleBase" id="RU361277"/>
    </source>
</evidence>
<feature type="domain" description="Alcohol dehydrogenase-like C-terminal" evidence="5">
    <location>
        <begin position="206"/>
        <end position="335"/>
    </location>
</feature>
<evidence type="ECO:0000313" key="7">
    <source>
        <dbReference type="EMBL" id="TMJ08426.1"/>
    </source>
</evidence>
<dbReference type="AlphaFoldDB" id="A0A537LKA8"/>
<dbReference type="InterPro" id="IPR036291">
    <property type="entry name" value="NAD(P)-bd_dom_sf"/>
</dbReference>
<comment type="similarity">
    <text evidence="4">Belongs to the zinc-containing alcohol dehydrogenase family.</text>
</comment>
<evidence type="ECO:0000256" key="2">
    <source>
        <dbReference type="ARBA" id="ARBA00022833"/>
    </source>
</evidence>
<comment type="caution">
    <text evidence="7">The sequence shown here is derived from an EMBL/GenBank/DDBJ whole genome shotgun (WGS) entry which is preliminary data.</text>
</comment>
<keyword evidence="1 4" id="KW-0479">Metal-binding</keyword>
<accession>A0A537LKA8</accession>
<evidence type="ECO:0000256" key="3">
    <source>
        <dbReference type="ARBA" id="ARBA00023002"/>
    </source>
</evidence>
<gene>
    <name evidence="7" type="ORF">E6G99_04455</name>
</gene>
<dbReference type="Gene3D" id="3.40.50.720">
    <property type="entry name" value="NAD(P)-binding Rossmann-like Domain"/>
    <property type="match status" value="1"/>
</dbReference>
<evidence type="ECO:0000259" key="6">
    <source>
        <dbReference type="Pfam" id="PF08240"/>
    </source>
</evidence>
<dbReference type="Pfam" id="PF08240">
    <property type="entry name" value="ADH_N"/>
    <property type="match status" value="1"/>
</dbReference>
<dbReference type="GO" id="GO:0008270">
    <property type="term" value="F:zinc ion binding"/>
    <property type="evidence" value="ECO:0007669"/>
    <property type="project" value="InterPro"/>
</dbReference>
<sequence length="376" mass="40015">MDKSLTKKTSVRTATAAVAVAPLRTELRQLPVPTVGADDGLLTVEACGLCGTDWDFYTRQRGAHLGPLILGHEIVGRVLAVGEGAARRWHIKTGDRIAVEEFLPCGQCELCKSGRPALCEATDSRSEKPFLRYGSTPVDVPPGLWGGFSEILYLHPRALVHHVPDDLSPDLATLFVPVSNGIRWVLKEGQLPRGGTAVIIGPGAHGLGCVVAAVEGGAKHVIAVSRSSGARLEAARALGAIPVAADRADVVATVREITNGEMADVIVDLAPGAPDTVETALALARKAATIILAASKRGKPVTGSLNDIVVRKELTVKGVRGRDYQSVEEALRLIASRRYPLERIRTHEFQLEQADQALRVQGERTDPSAIHVTVVP</sequence>
<dbReference type="PROSITE" id="PS00059">
    <property type="entry name" value="ADH_ZINC"/>
    <property type="match status" value="1"/>
</dbReference>
<dbReference type="InterPro" id="IPR002328">
    <property type="entry name" value="ADH_Zn_CS"/>
</dbReference>
<feature type="domain" description="Alcohol dehydrogenase-like N-terminal" evidence="6">
    <location>
        <begin position="37"/>
        <end position="165"/>
    </location>
</feature>
<protein>
    <submittedName>
        <fullName evidence="7">Zinc-binding dehydrogenase</fullName>
    </submittedName>
</protein>
<dbReference type="InterPro" id="IPR013149">
    <property type="entry name" value="ADH-like_C"/>
</dbReference>
<proteinExistence type="inferred from homology"/>
<evidence type="ECO:0000259" key="5">
    <source>
        <dbReference type="Pfam" id="PF00107"/>
    </source>
</evidence>
<dbReference type="PANTHER" id="PTHR43401:SF2">
    <property type="entry name" value="L-THREONINE 3-DEHYDROGENASE"/>
    <property type="match status" value="1"/>
</dbReference>